<evidence type="ECO:0000313" key="2">
    <source>
        <dbReference type="EMBL" id="PCK81266.1"/>
    </source>
</evidence>
<feature type="region of interest" description="Disordered" evidence="1">
    <location>
        <begin position="68"/>
        <end position="100"/>
    </location>
</feature>
<evidence type="ECO:0000256" key="1">
    <source>
        <dbReference type="SAM" id="MobiDB-lite"/>
    </source>
</evidence>
<protein>
    <submittedName>
        <fullName evidence="2">Uncharacterized protein</fullName>
    </submittedName>
</protein>
<evidence type="ECO:0000313" key="3">
    <source>
        <dbReference type="Proteomes" id="UP000218807"/>
    </source>
</evidence>
<dbReference type="AlphaFoldDB" id="A0A2A5KW24"/>
<feature type="compositionally biased region" description="Basic and acidic residues" evidence="1">
    <location>
        <begin position="79"/>
        <end position="94"/>
    </location>
</feature>
<reference evidence="2 3" key="1">
    <citation type="submission" date="2017-09" db="EMBL/GenBank/DDBJ databases">
        <title>Comparative genomics of rhizobia isolated from Phaseolus vulgaris in China.</title>
        <authorList>
            <person name="Tong W."/>
        </authorList>
    </citation>
    <scope>NUCLEOTIDE SEQUENCE [LARGE SCALE GENOMIC DNA]</scope>
    <source>
        <strain evidence="2 3">L101</strain>
    </source>
</reference>
<proteinExistence type="predicted"/>
<comment type="caution">
    <text evidence="2">The sequence shown here is derived from an EMBL/GenBank/DDBJ whole genome shotgun (WGS) entry which is preliminary data.</text>
</comment>
<name>A0A2A5KW24_9HYPH</name>
<dbReference type="Proteomes" id="UP000218807">
    <property type="component" value="Unassembled WGS sequence"/>
</dbReference>
<dbReference type="EMBL" id="NXDM01000007">
    <property type="protein sequence ID" value="PCK81266.1"/>
    <property type="molecule type" value="Genomic_DNA"/>
</dbReference>
<sequence>MEERRRKERSGYHARAAAVTELGGASRSFSFDAYARKLGARRAGVASAPQGFARGDLKRRRDARCASIFAAPSMQHRPRGAESDEQHGKAHDIEPSSAGV</sequence>
<accession>A0A2A5KW24</accession>
<gene>
    <name evidence="2" type="ORF">CPT34_08460</name>
</gene>
<keyword evidence="3" id="KW-1185">Reference proteome</keyword>
<organism evidence="2 3">
    <name type="scientific">Rhizobium sophoriradicis</name>
    <dbReference type="NCBI Taxonomy" id="1535245"/>
    <lineage>
        <taxon>Bacteria</taxon>
        <taxon>Pseudomonadati</taxon>
        <taxon>Pseudomonadota</taxon>
        <taxon>Alphaproteobacteria</taxon>
        <taxon>Hyphomicrobiales</taxon>
        <taxon>Rhizobiaceae</taxon>
        <taxon>Rhizobium/Agrobacterium group</taxon>
        <taxon>Rhizobium</taxon>
    </lineage>
</organism>